<dbReference type="AlphaFoldDB" id="A0A2I2KI17"/>
<dbReference type="EMBL" id="FZMO01000001">
    <property type="protein sequence ID" value="SNQ45320.1"/>
    <property type="molecule type" value="Genomic_DNA"/>
</dbReference>
<feature type="compositionally biased region" description="Basic and acidic residues" evidence="1">
    <location>
        <begin position="48"/>
        <end position="59"/>
    </location>
</feature>
<gene>
    <name evidence="2" type="ORF">FRACA_10079</name>
</gene>
<reference evidence="2 3" key="1">
    <citation type="submission" date="2017-06" db="EMBL/GenBank/DDBJ databases">
        <authorList>
            <person name="Kim H.J."/>
            <person name="Triplett B.A."/>
        </authorList>
    </citation>
    <scope>NUCLEOTIDE SEQUENCE [LARGE SCALE GENOMIC DNA]</scope>
    <source>
        <strain evidence="2">FRACA_ARgP5</strain>
    </source>
</reference>
<accession>A0A2I2KI17</accession>
<organism evidence="2 3">
    <name type="scientific">Frankia canadensis</name>
    <dbReference type="NCBI Taxonomy" id="1836972"/>
    <lineage>
        <taxon>Bacteria</taxon>
        <taxon>Bacillati</taxon>
        <taxon>Actinomycetota</taxon>
        <taxon>Actinomycetes</taxon>
        <taxon>Frankiales</taxon>
        <taxon>Frankiaceae</taxon>
        <taxon>Frankia</taxon>
    </lineage>
</organism>
<sequence>MDGSARLLPASLGLGGGYTPPSPSTVPSASRRSLMDYRMTHVGRRRSHGTERGRGRSRR</sequence>
<keyword evidence="3" id="KW-1185">Reference proteome</keyword>
<name>A0A2I2KI17_9ACTN</name>
<evidence type="ECO:0000256" key="1">
    <source>
        <dbReference type="SAM" id="MobiDB-lite"/>
    </source>
</evidence>
<feature type="region of interest" description="Disordered" evidence="1">
    <location>
        <begin position="1"/>
        <end position="59"/>
    </location>
</feature>
<proteinExistence type="predicted"/>
<dbReference type="Proteomes" id="UP000234331">
    <property type="component" value="Unassembled WGS sequence"/>
</dbReference>
<evidence type="ECO:0000313" key="2">
    <source>
        <dbReference type="EMBL" id="SNQ45320.1"/>
    </source>
</evidence>
<protein>
    <submittedName>
        <fullName evidence="2">Uncharacterized protein</fullName>
    </submittedName>
</protein>
<evidence type="ECO:0000313" key="3">
    <source>
        <dbReference type="Proteomes" id="UP000234331"/>
    </source>
</evidence>